<dbReference type="InterPro" id="IPR001841">
    <property type="entry name" value="Znf_RING"/>
</dbReference>
<evidence type="ECO:0000313" key="10">
    <source>
        <dbReference type="WBParaSite" id="PDA_v2.g31187.t1"/>
    </source>
</evidence>
<feature type="compositionally biased region" description="Low complexity" evidence="7">
    <location>
        <begin position="112"/>
        <end position="123"/>
    </location>
</feature>
<accession>A0A914QUH2</accession>
<dbReference type="GO" id="GO:0005634">
    <property type="term" value="C:nucleus"/>
    <property type="evidence" value="ECO:0007669"/>
    <property type="project" value="InterPro"/>
</dbReference>
<dbReference type="InterPro" id="IPR013083">
    <property type="entry name" value="Znf_RING/FYVE/PHD"/>
</dbReference>
<feature type="compositionally biased region" description="Basic and acidic residues" evidence="7">
    <location>
        <begin position="64"/>
        <end position="83"/>
    </location>
</feature>
<evidence type="ECO:0000256" key="7">
    <source>
        <dbReference type="SAM" id="MobiDB-lite"/>
    </source>
</evidence>
<dbReference type="AlphaFoldDB" id="A0A914QUH2"/>
<keyword evidence="3 6" id="KW-0863">Zinc-finger</keyword>
<dbReference type="GO" id="GO:0004842">
    <property type="term" value="F:ubiquitin-protein transferase activity"/>
    <property type="evidence" value="ECO:0007669"/>
    <property type="project" value="InterPro"/>
</dbReference>
<name>A0A914QUH2_9BILA</name>
<keyword evidence="2" id="KW-0479">Metal-binding</keyword>
<dbReference type="PROSITE" id="PS50089">
    <property type="entry name" value="ZF_RING_2"/>
    <property type="match status" value="1"/>
</dbReference>
<evidence type="ECO:0000256" key="6">
    <source>
        <dbReference type="PROSITE-ProRule" id="PRU00175"/>
    </source>
</evidence>
<evidence type="ECO:0000259" key="8">
    <source>
        <dbReference type="PROSITE" id="PS50089"/>
    </source>
</evidence>
<evidence type="ECO:0000256" key="4">
    <source>
        <dbReference type="ARBA" id="ARBA00022786"/>
    </source>
</evidence>
<dbReference type="WBParaSite" id="PDA_v2.g31187.t1">
    <property type="protein sequence ID" value="PDA_v2.g31187.t1"/>
    <property type="gene ID" value="PDA_v2.g31187"/>
</dbReference>
<dbReference type="Gene3D" id="3.30.40.10">
    <property type="entry name" value="Zinc/RING finger domain, C3HC4 (zinc finger)"/>
    <property type="match status" value="1"/>
</dbReference>
<reference evidence="10" key="1">
    <citation type="submission" date="2022-11" db="UniProtKB">
        <authorList>
            <consortium name="WormBaseParasite"/>
        </authorList>
    </citation>
    <scope>IDENTIFICATION</scope>
</reference>
<sequence>MSNIYAISKCGHTFHQKCINQWVSSANNCPTCRTNAFQSDIIKLFIQENNVEIPQSLTKPKRSPTPERRSRSSRRDRNDDDHYRKRRRSSERRHYQRSTSKDKSRSRRCHDSSASSSSQSPRSLPYIEKKYDGCSRRIMKECKCEIDRYETGDLQYKCLKDFDINICSYKKAGIIQIIFPDEIIVKTYQSKKLDIIRGKTNKISTVDPDGKLFEYYSERTEFLNTTRNKETIRSNEDIVRQGNYHIRFRFPRFTIIRSLKNGEVTIFVYTDDPKKSLEIQICSEHQSFFVEHLFEKKISRCTNSEFLCDHLYE</sequence>
<comment type="pathway">
    <text evidence="1">Protein modification; protein ubiquitination.</text>
</comment>
<dbReference type="SUPFAM" id="SSF57850">
    <property type="entry name" value="RING/U-box"/>
    <property type="match status" value="1"/>
</dbReference>
<dbReference type="GO" id="GO:0016567">
    <property type="term" value="P:protein ubiquitination"/>
    <property type="evidence" value="ECO:0007669"/>
    <property type="project" value="InterPro"/>
</dbReference>
<dbReference type="GO" id="GO:0036297">
    <property type="term" value="P:interstrand cross-link repair"/>
    <property type="evidence" value="ECO:0007669"/>
    <property type="project" value="InterPro"/>
</dbReference>
<keyword evidence="4" id="KW-0833">Ubl conjugation pathway</keyword>
<feature type="region of interest" description="Disordered" evidence="7">
    <location>
        <begin position="53"/>
        <end position="124"/>
    </location>
</feature>
<keyword evidence="5" id="KW-0862">Zinc</keyword>
<protein>
    <submittedName>
        <fullName evidence="10">RING-type domain-containing protein</fullName>
    </submittedName>
</protein>
<dbReference type="InterPro" id="IPR037381">
    <property type="entry name" value="RFWD3"/>
</dbReference>
<evidence type="ECO:0000256" key="3">
    <source>
        <dbReference type="ARBA" id="ARBA00022771"/>
    </source>
</evidence>
<dbReference type="Pfam" id="PF12678">
    <property type="entry name" value="zf-rbx1"/>
    <property type="match status" value="1"/>
</dbReference>
<dbReference type="PANTHER" id="PTHR16047:SF7">
    <property type="entry name" value="E3 UBIQUITIN-PROTEIN LIGASE RFWD3"/>
    <property type="match status" value="1"/>
</dbReference>
<feature type="domain" description="RING-type" evidence="8">
    <location>
        <begin position="10"/>
        <end position="33"/>
    </location>
</feature>
<proteinExistence type="predicted"/>
<dbReference type="PANTHER" id="PTHR16047">
    <property type="entry name" value="RFWD3 PROTEIN"/>
    <property type="match status" value="1"/>
</dbReference>
<organism evidence="9 10">
    <name type="scientific">Panagrolaimus davidi</name>
    <dbReference type="NCBI Taxonomy" id="227884"/>
    <lineage>
        <taxon>Eukaryota</taxon>
        <taxon>Metazoa</taxon>
        <taxon>Ecdysozoa</taxon>
        <taxon>Nematoda</taxon>
        <taxon>Chromadorea</taxon>
        <taxon>Rhabditida</taxon>
        <taxon>Tylenchina</taxon>
        <taxon>Panagrolaimomorpha</taxon>
        <taxon>Panagrolaimoidea</taxon>
        <taxon>Panagrolaimidae</taxon>
        <taxon>Panagrolaimus</taxon>
    </lineage>
</organism>
<feature type="compositionally biased region" description="Basic residues" evidence="7">
    <location>
        <begin position="84"/>
        <end position="96"/>
    </location>
</feature>
<dbReference type="Proteomes" id="UP000887578">
    <property type="component" value="Unplaced"/>
</dbReference>
<evidence type="ECO:0000256" key="5">
    <source>
        <dbReference type="ARBA" id="ARBA00022833"/>
    </source>
</evidence>
<evidence type="ECO:0000313" key="9">
    <source>
        <dbReference type="Proteomes" id="UP000887578"/>
    </source>
</evidence>
<keyword evidence="9" id="KW-1185">Reference proteome</keyword>
<dbReference type="GO" id="GO:0008270">
    <property type="term" value="F:zinc ion binding"/>
    <property type="evidence" value="ECO:0007669"/>
    <property type="project" value="UniProtKB-KW"/>
</dbReference>
<evidence type="ECO:0000256" key="1">
    <source>
        <dbReference type="ARBA" id="ARBA00004906"/>
    </source>
</evidence>
<evidence type="ECO:0000256" key="2">
    <source>
        <dbReference type="ARBA" id="ARBA00022723"/>
    </source>
</evidence>
<dbReference type="InterPro" id="IPR024766">
    <property type="entry name" value="Znf_RING_H2"/>
</dbReference>
<dbReference type="GO" id="GO:0031461">
    <property type="term" value="C:cullin-RING ubiquitin ligase complex"/>
    <property type="evidence" value="ECO:0007669"/>
    <property type="project" value="UniProtKB-ARBA"/>
</dbReference>